<feature type="compositionally biased region" description="Low complexity" evidence="1">
    <location>
        <begin position="233"/>
        <end position="244"/>
    </location>
</feature>
<name>A0ABR1RKZ4_9PEZI</name>
<dbReference type="Proteomes" id="UP001396898">
    <property type="component" value="Unassembled WGS sequence"/>
</dbReference>
<dbReference type="EMBL" id="JAQQWI010000012">
    <property type="protein sequence ID" value="KAK8015641.1"/>
    <property type="molecule type" value="Genomic_DNA"/>
</dbReference>
<feature type="compositionally biased region" description="Polar residues" evidence="1">
    <location>
        <begin position="42"/>
        <end position="52"/>
    </location>
</feature>
<comment type="caution">
    <text evidence="2">The sequence shown here is derived from an EMBL/GenBank/DDBJ whole genome shotgun (WGS) entry which is preliminary data.</text>
</comment>
<evidence type="ECO:0000313" key="2">
    <source>
        <dbReference type="EMBL" id="KAK8015641.1"/>
    </source>
</evidence>
<sequence length="463" mass="50258">MKALPLKRPSALRPSGLTRCLQQANPPEASVLSVRQHAVTSPCTRSLSSTAPRQDKSRRISVPRRKTAATFDVPQFSTNDIPPARVLDAMLAHPATPAYLSGMTGAQCRNLLSDYATRTLSLADPARDFRQVFDALLQRGKSSDPLVPECPEAVADKARALEATLHSIAGMLVQGPPGPVYNLALHILHALCKLDYEPSFLTVSRIALVSRKVGQAQFAPAVDRFERLVKSMTAGRPAPSSSSSKKTKKRRKGSNVSSAAADDDAVLEVDWEEVASLRSNAFTLKGMMVVASNQDRPTPSPEGYREALKYFEAAMGGSPTQLPKRSRAGSPVPYSTFDWQIPCMVEMGHCYAALGAFKQAHAAWKFAAEELDDKDATALYAIHALQPDDPAREALLLKAAISNSKLAIDEVNRLNHDKMGQQNAGDNEEGKKNGSKWDILLKKVVRDEWEKLASPPPTGTGTK</sequence>
<keyword evidence="3" id="KW-1185">Reference proteome</keyword>
<evidence type="ECO:0000313" key="3">
    <source>
        <dbReference type="Proteomes" id="UP001396898"/>
    </source>
</evidence>
<reference evidence="2 3" key="1">
    <citation type="submission" date="2023-01" db="EMBL/GenBank/DDBJ databases">
        <title>Analysis of 21 Apiospora genomes using comparative genomics revels a genus with tremendous synthesis potential of carbohydrate active enzymes and secondary metabolites.</title>
        <authorList>
            <person name="Sorensen T."/>
        </authorList>
    </citation>
    <scope>NUCLEOTIDE SEQUENCE [LARGE SCALE GENOMIC DNA]</scope>
    <source>
        <strain evidence="2 3">CBS 20057</strain>
    </source>
</reference>
<feature type="region of interest" description="Disordered" evidence="1">
    <location>
        <begin position="42"/>
        <end position="65"/>
    </location>
</feature>
<proteinExistence type="predicted"/>
<evidence type="ECO:0000256" key="1">
    <source>
        <dbReference type="SAM" id="MobiDB-lite"/>
    </source>
</evidence>
<feature type="region of interest" description="Disordered" evidence="1">
    <location>
        <begin position="232"/>
        <end position="259"/>
    </location>
</feature>
<organism evidence="2 3">
    <name type="scientific">Apiospora marii</name>
    <dbReference type="NCBI Taxonomy" id="335849"/>
    <lineage>
        <taxon>Eukaryota</taxon>
        <taxon>Fungi</taxon>
        <taxon>Dikarya</taxon>
        <taxon>Ascomycota</taxon>
        <taxon>Pezizomycotina</taxon>
        <taxon>Sordariomycetes</taxon>
        <taxon>Xylariomycetidae</taxon>
        <taxon>Amphisphaeriales</taxon>
        <taxon>Apiosporaceae</taxon>
        <taxon>Apiospora</taxon>
    </lineage>
</organism>
<accession>A0ABR1RKZ4</accession>
<gene>
    <name evidence="2" type="ORF">PG991_008529</name>
</gene>
<protein>
    <submittedName>
        <fullName evidence="2">Uncharacterized protein</fullName>
    </submittedName>
</protein>